<comment type="subcellular location">
    <subcellularLocation>
        <location evidence="1 5">Cytoplasm</location>
    </subcellularLocation>
</comment>
<evidence type="ECO:0000256" key="1">
    <source>
        <dbReference type="ARBA" id="ARBA00004496"/>
    </source>
</evidence>
<dbReference type="GO" id="GO:0005737">
    <property type="term" value="C:cytoplasm"/>
    <property type="evidence" value="ECO:0007669"/>
    <property type="project" value="UniProtKB-SubCell"/>
</dbReference>
<keyword evidence="8" id="KW-1185">Reference proteome</keyword>
<dbReference type="Gene3D" id="3.40.50.620">
    <property type="entry name" value="HUPs"/>
    <property type="match status" value="1"/>
</dbReference>
<evidence type="ECO:0000256" key="4">
    <source>
        <dbReference type="ARBA" id="ARBA00022490"/>
    </source>
</evidence>
<dbReference type="PRINTS" id="PR01438">
    <property type="entry name" value="UNVRSLSTRESS"/>
</dbReference>
<evidence type="ECO:0000313" key="8">
    <source>
        <dbReference type="Proteomes" id="UP000234271"/>
    </source>
</evidence>
<proteinExistence type="inferred from homology"/>
<accession>A0A2N9YCM7</accession>
<dbReference type="EMBL" id="CP018889">
    <property type="protein sequence ID" value="AUI68215.2"/>
    <property type="molecule type" value="Genomic_DNA"/>
</dbReference>
<keyword evidence="4 5" id="KW-0963">Cytoplasm</keyword>
<dbReference type="InterPro" id="IPR006016">
    <property type="entry name" value="UspA"/>
</dbReference>
<dbReference type="PIRSF" id="PIRSF006276">
    <property type="entry name" value="UspA"/>
    <property type="match status" value="1"/>
</dbReference>
<sequence>MQMQHYQNILFATDLNTDTVIAARRAVELAHLFHAKLSLAHVVVGLDIGADVNLAPQILTEADLLCVQDAHKRLEMLAQQLDMSVIIEKWLLNSGHVALQIHRLAVEQQIDLIIVASHGKHGFFKLVGSDTTDILEEANCDVLVVRI</sequence>
<organism evidence="7 8">
    <name type="scientific">Beggiatoa leptomitoformis</name>
    <dbReference type="NCBI Taxonomy" id="288004"/>
    <lineage>
        <taxon>Bacteria</taxon>
        <taxon>Pseudomonadati</taxon>
        <taxon>Pseudomonadota</taxon>
        <taxon>Gammaproteobacteria</taxon>
        <taxon>Thiotrichales</taxon>
        <taxon>Thiotrichaceae</taxon>
        <taxon>Beggiatoa</taxon>
    </lineage>
</organism>
<feature type="domain" description="UspA" evidence="6">
    <location>
        <begin position="6"/>
        <end position="146"/>
    </location>
</feature>
<evidence type="ECO:0000256" key="3">
    <source>
        <dbReference type="ARBA" id="ARBA00011738"/>
    </source>
</evidence>
<name>A0A2N9YCM7_9GAMM</name>
<evidence type="ECO:0000259" key="6">
    <source>
        <dbReference type="Pfam" id="PF00582"/>
    </source>
</evidence>
<protein>
    <recommendedName>
        <fullName evidence="5">Universal stress protein</fullName>
    </recommendedName>
</protein>
<evidence type="ECO:0000313" key="7">
    <source>
        <dbReference type="EMBL" id="AUI68215.2"/>
    </source>
</evidence>
<dbReference type="PANTHER" id="PTHR46268">
    <property type="entry name" value="STRESS RESPONSE PROTEIN NHAX"/>
    <property type="match status" value="1"/>
</dbReference>
<dbReference type="InterPro" id="IPR014729">
    <property type="entry name" value="Rossmann-like_a/b/a_fold"/>
</dbReference>
<dbReference type="Pfam" id="PF00582">
    <property type="entry name" value="Usp"/>
    <property type="match status" value="1"/>
</dbReference>
<dbReference type="Proteomes" id="UP000234271">
    <property type="component" value="Chromosome"/>
</dbReference>
<evidence type="ECO:0000256" key="5">
    <source>
        <dbReference type="PIRNR" id="PIRNR006276"/>
    </source>
</evidence>
<dbReference type="InterPro" id="IPR006015">
    <property type="entry name" value="Universal_stress_UspA"/>
</dbReference>
<dbReference type="SUPFAM" id="SSF52402">
    <property type="entry name" value="Adenine nucleotide alpha hydrolases-like"/>
    <property type="match status" value="1"/>
</dbReference>
<gene>
    <name evidence="7" type="ORF">BLE401_05545</name>
</gene>
<comment type="subunit">
    <text evidence="3">Homodimer.</text>
</comment>
<dbReference type="AlphaFoldDB" id="A0A2N9YCM7"/>
<dbReference type="PANTHER" id="PTHR46268:SF23">
    <property type="entry name" value="UNIVERSAL STRESS PROTEIN A-RELATED"/>
    <property type="match status" value="1"/>
</dbReference>
<evidence type="ECO:0000256" key="2">
    <source>
        <dbReference type="ARBA" id="ARBA00008791"/>
    </source>
</evidence>
<reference evidence="8" key="1">
    <citation type="submission" date="2016-12" db="EMBL/GenBank/DDBJ databases">
        <title>Complete Genome Sequence of Beggiatoa leptomitiformis D-401.</title>
        <authorList>
            <person name="Fomenkov A."/>
            <person name="Vincze T."/>
            <person name="Grabovich M."/>
            <person name="Anton B.P."/>
            <person name="Dubinina G."/>
            <person name="Orlova M."/>
            <person name="Belousova E."/>
            <person name="Roberts R.J."/>
        </authorList>
    </citation>
    <scope>NUCLEOTIDE SEQUENCE [LARGE SCALE GENOMIC DNA]</scope>
    <source>
        <strain evidence="8">D-401</strain>
    </source>
</reference>
<comment type="similarity">
    <text evidence="2 5">Belongs to the universal stress protein A family.</text>
</comment>
<dbReference type="STRING" id="288004.AL038_00500"/>